<reference evidence="1 2" key="1">
    <citation type="submission" date="2019-03" db="EMBL/GenBank/DDBJ databases">
        <title>First draft genome of Liparis tanakae, snailfish: a comprehensive survey of snailfish specific genes.</title>
        <authorList>
            <person name="Kim W."/>
            <person name="Song I."/>
            <person name="Jeong J.-H."/>
            <person name="Kim D."/>
            <person name="Kim S."/>
            <person name="Ryu S."/>
            <person name="Song J.Y."/>
            <person name="Lee S.K."/>
        </authorList>
    </citation>
    <scope>NUCLEOTIDE SEQUENCE [LARGE SCALE GENOMIC DNA]</scope>
    <source>
        <tissue evidence="1">Muscle</tissue>
    </source>
</reference>
<organism evidence="1 2">
    <name type="scientific">Liparis tanakae</name>
    <name type="common">Tanaka's snailfish</name>
    <dbReference type="NCBI Taxonomy" id="230148"/>
    <lineage>
        <taxon>Eukaryota</taxon>
        <taxon>Metazoa</taxon>
        <taxon>Chordata</taxon>
        <taxon>Craniata</taxon>
        <taxon>Vertebrata</taxon>
        <taxon>Euteleostomi</taxon>
        <taxon>Actinopterygii</taxon>
        <taxon>Neopterygii</taxon>
        <taxon>Teleostei</taxon>
        <taxon>Neoteleostei</taxon>
        <taxon>Acanthomorphata</taxon>
        <taxon>Eupercaria</taxon>
        <taxon>Perciformes</taxon>
        <taxon>Cottioidei</taxon>
        <taxon>Cottales</taxon>
        <taxon>Liparidae</taxon>
        <taxon>Liparis</taxon>
    </lineage>
</organism>
<proteinExistence type="predicted"/>
<name>A0A4Z2FQ47_9TELE</name>
<protein>
    <submittedName>
        <fullName evidence="1">Uncharacterized protein</fullName>
    </submittedName>
</protein>
<accession>A0A4Z2FQ47</accession>
<dbReference type="Proteomes" id="UP000314294">
    <property type="component" value="Unassembled WGS sequence"/>
</dbReference>
<keyword evidence="2" id="KW-1185">Reference proteome</keyword>
<evidence type="ECO:0000313" key="1">
    <source>
        <dbReference type="EMBL" id="TNN43278.1"/>
    </source>
</evidence>
<evidence type="ECO:0000313" key="2">
    <source>
        <dbReference type="Proteomes" id="UP000314294"/>
    </source>
</evidence>
<dbReference type="EMBL" id="SRLO01000978">
    <property type="protein sequence ID" value="TNN43278.1"/>
    <property type="molecule type" value="Genomic_DNA"/>
</dbReference>
<comment type="caution">
    <text evidence="1">The sequence shown here is derived from an EMBL/GenBank/DDBJ whole genome shotgun (WGS) entry which is preliminary data.</text>
</comment>
<sequence length="128" mass="13974">MDTSSSLLKHILLNKSLGERSHLAAVVLSGGAPGVWAGVTAANQTPARTQRPGGPVLIQELNSNKVWYLSVGFYCLVIHSGSRETRWRRPEERTQGFSTEVHKATGDALVATSPYCSADQESETERHR</sequence>
<gene>
    <name evidence="1" type="ORF">EYF80_046528</name>
</gene>
<dbReference type="AlphaFoldDB" id="A0A4Z2FQ47"/>